<dbReference type="PANTHER" id="PTHR43364:SF6">
    <property type="entry name" value="OXIDOREDUCTASE-RELATED"/>
    <property type="match status" value="1"/>
</dbReference>
<evidence type="ECO:0000313" key="2">
    <source>
        <dbReference type="EMBL" id="NYJ19943.1"/>
    </source>
</evidence>
<dbReference type="InterPro" id="IPR020471">
    <property type="entry name" value="AKR"/>
</dbReference>
<organism evidence="2 3">
    <name type="scientific">Glaciibacter psychrotolerans</name>
    <dbReference type="NCBI Taxonomy" id="670054"/>
    <lineage>
        <taxon>Bacteria</taxon>
        <taxon>Bacillati</taxon>
        <taxon>Actinomycetota</taxon>
        <taxon>Actinomycetes</taxon>
        <taxon>Micrococcales</taxon>
        <taxon>Microbacteriaceae</taxon>
        <taxon>Glaciibacter</taxon>
    </lineage>
</organism>
<dbReference type="GO" id="GO:0005829">
    <property type="term" value="C:cytosol"/>
    <property type="evidence" value="ECO:0007669"/>
    <property type="project" value="TreeGrafter"/>
</dbReference>
<name>A0A7Z0J6H3_9MICO</name>
<gene>
    <name evidence="2" type="ORF">HNR05_001734</name>
</gene>
<dbReference type="Proteomes" id="UP000537260">
    <property type="component" value="Unassembled WGS sequence"/>
</dbReference>
<dbReference type="SUPFAM" id="SSF51430">
    <property type="entry name" value="NAD(P)-linked oxidoreductase"/>
    <property type="match status" value="1"/>
</dbReference>
<dbReference type="PRINTS" id="PR00069">
    <property type="entry name" value="ALDKETRDTASE"/>
</dbReference>
<evidence type="ECO:0000313" key="3">
    <source>
        <dbReference type="Proteomes" id="UP000537260"/>
    </source>
</evidence>
<proteinExistence type="predicted"/>
<sequence>MARMGGTAPAITAPVDTAPVGTALPDLEFDLGSFTGPIEVQHTGAVTCATQPPVSLNGGEVRRALPGTDLVVSPLALGCSVFGWTTDGDTSMSILDTYRDLGGNFLDTADSYASGRSEVLLGSWLRSRSARDSTVVATKIGRNRDFAGLGARSIVGAVHSSLERLGTDYIDVLYFHYDDTSVLLEESLGAVDVLMKAGKVRALAASNFSAERLMEARVLAANGLPKFVALQTQYSLVHRAEFESSLELVTRAQGMPVLPYFALAHGFLAGTYRTKGDVAADERGRRIVPYLNRRTLRVVSALERIADAHDAVPATIALAWLLARGMLAPVTSVSRAGQLADLMGASRLNLTRSEMHDLDRVSL</sequence>
<keyword evidence="3" id="KW-1185">Reference proteome</keyword>
<evidence type="ECO:0000259" key="1">
    <source>
        <dbReference type="Pfam" id="PF00248"/>
    </source>
</evidence>
<dbReference type="EMBL" id="JACCFM010000001">
    <property type="protein sequence ID" value="NYJ19943.1"/>
    <property type="molecule type" value="Genomic_DNA"/>
</dbReference>
<comment type="caution">
    <text evidence="2">The sequence shown here is derived from an EMBL/GenBank/DDBJ whole genome shotgun (WGS) entry which is preliminary data.</text>
</comment>
<accession>A0A7Z0J6H3</accession>
<dbReference type="PANTHER" id="PTHR43364">
    <property type="entry name" value="NADH-SPECIFIC METHYLGLYOXAL REDUCTASE-RELATED"/>
    <property type="match status" value="1"/>
</dbReference>
<dbReference type="InterPro" id="IPR050523">
    <property type="entry name" value="AKR_Detox_Biosynth"/>
</dbReference>
<dbReference type="InterPro" id="IPR036812">
    <property type="entry name" value="NAD(P)_OxRdtase_dom_sf"/>
</dbReference>
<protein>
    <submittedName>
        <fullName evidence="2">Aryl-alcohol dehydrogenase-like predicted oxidoreductase</fullName>
    </submittedName>
</protein>
<feature type="domain" description="NADP-dependent oxidoreductase" evidence="1">
    <location>
        <begin position="75"/>
        <end position="361"/>
    </location>
</feature>
<dbReference type="AlphaFoldDB" id="A0A7Z0J6H3"/>
<dbReference type="InterPro" id="IPR023210">
    <property type="entry name" value="NADP_OxRdtase_dom"/>
</dbReference>
<dbReference type="RefSeq" id="WP_246318374.1">
    <property type="nucleotide sequence ID" value="NZ_JACCFM010000001.1"/>
</dbReference>
<dbReference type="Gene3D" id="3.20.20.100">
    <property type="entry name" value="NADP-dependent oxidoreductase domain"/>
    <property type="match status" value="1"/>
</dbReference>
<reference evidence="2 3" key="1">
    <citation type="submission" date="2020-07" db="EMBL/GenBank/DDBJ databases">
        <title>Sequencing the genomes of 1000 actinobacteria strains.</title>
        <authorList>
            <person name="Klenk H.-P."/>
        </authorList>
    </citation>
    <scope>NUCLEOTIDE SEQUENCE [LARGE SCALE GENOMIC DNA]</scope>
    <source>
        <strain evidence="2 3">LI1</strain>
    </source>
</reference>
<dbReference type="Pfam" id="PF00248">
    <property type="entry name" value="Aldo_ket_red"/>
    <property type="match status" value="1"/>
</dbReference>
<dbReference type="GO" id="GO:0016491">
    <property type="term" value="F:oxidoreductase activity"/>
    <property type="evidence" value="ECO:0007669"/>
    <property type="project" value="InterPro"/>
</dbReference>